<keyword evidence="2" id="KW-0812">Transmembrane</keyword>
<dbReference type="RefSeq" id="WP_275682988.1">
    <property type="nucleotide sequence ID" value="NZ_JAJLJH010000003.1"/>
</dbReference>
<evidence type="ECO:0000256" key="1">
    <source>
        <dbReference type="SAM" id="MobiDB-lite"/>
    </source>
</evidence>
<feature type="transmembrane region" description="Helical" evidence="2">
    <location>
        <begin position="53"/>
        <end position="71"/>
    </location>
</feature>
<feature type="transmembrane region" description="Helical" evidence="2">
    <location>
        <begin position="83"/>
        <end position="106"/>
    </location>
</feature>
<feature type="transmembrane region" description="Helical" evidence="2">
    <location>
        <begin position="347"/>
        <end position="365"/>
    </location>
</feature>
<organism evidence="3 4">
    <name type="scientific">Scleromatobacter humisilvae</name>
    <dbReference type="NCBI Taxonomy" id="2897159"/>
    <lineage>
        <taxon>Bacteria</taxon>
        <taxon>Pseudomonadati</taxon>
        <taxon>Pseudomonadota</taxon>
        <taxon>Betaproteobacteria</taxon>
        <taxon>Burkholderiales</taxon>
        <taxon>Sphaerotilaceae</taxon>
        <taxon>Scleromatobacter</taxon>
    </lineage>
</organism>
<comment type="caution">
    <text evidence="3">The sequence shown here is derived from an EMBL/GenBank/DDBJ whole genome shotgun (WGS) entry which is preliminary data.</text>
</comment>
<dbReference type="EMBL" id="JAJLJH010000003">
    <property type="protein sequence ID" value="MCK9686951.1"/>
    <property type="molecule type" value="Genomic_DNA"/>
</dbReference>
<dbReference type="AlphaFoldDB" id="A0A9X1YJA2"/>
<evidence type="ECO:0000313" key="4">
    <source>
        <dbReference type="Proteomes" id="UP001139353"/>
    </source>
</evidence>
<keyword evidence="2" id="KW-0472">Membrane</keyword>
<evidence type="ECO:0000256" key="2">
    <source>
        <dbReference type="SAM" id="Phobius"/>
    </source>
</evidence>
<evidence type="ECO:0000313" key="3">
    <source>
        <dbReference type="EMBL" id="MCK9686951.1"/>
    </source>
</evidence>
<protein>
    <submittedName>
        <fullName evidence="3">Uncharacterized protein</fullName>
    </submittedName>
</protein>
<feature type="region of interest" description="Disordered" evidence="1">
    <location>
        <begin position="182"/>
        <end position="201"/>
    </location>
</feature>
<reference evidence="3" key="1">
    <citation type="submission" date="2021-11" db="EMBL/GenBank/DDBJ databases">
        <title>BS-T2-15 a new species belonging to the Comamonadaceae family isolated from the soil of a French oak forest.</title>
        <authorList>
            <person name="Mieszkin S."/>
            <person name="Alain K."/>
        </authorList>
    </citation>
    <scope>NUCLEOTIDE SEQUENCE</scope>
    <source>
        <strain evidence="3">BS-T2-15</strain>
    </source>
</reference>
<sequence length="374" mass="40287">MAEVLGVSIATVDAWARGGGDTVPQSEAVATPPAHPPHRPAIEPTGFVAEPPITRALAIVVPLFLFALALTTNLGGMLREANLGWLSPLVLVGGLALAASAIAYGLRSGFELTSHGVVWQGAWSRRELAYAEIASGAITRNPKLDLYVLTLRARPGSSGVTIWLDDDQVRQPGIAGWIESLRQPGDDPFVPKPRRDESDDADGGGFLASVVKVLIGVQVLVMVAVVVLEGSQFLNDMRLLIDGPPALESLNLTDGTLVERGACLKPGKSAPSQVVKIDTGAVLREFNIPCLVDRATFQKPGTRHMAIRTDDRRFADHEKYSIELDGVALEAYDTHVARKLRYARTTALIEFTVIALILALLVYGGKRLRDRWRG</sequence>
<keyword evidence="2" id="KW-1133">Transmembrane helix</keyword>
<name>A0A9X1YJA2_9BURK</name>
<feature type="transmembrane region" description="Helical" evidence="2">
    <location>
        <begin position="206"/>
        <end position="228"/>
    </location>
</feature>
<proteinExistence type="predicted"/>
<gene>
    <name evidence="3" type="ORF">LPC04_14660</name>
</gene>
<keyword evidence="4" id="KW-1185">Reference proteome</keyword>
<dbReference type="Proteomes" id="UP001139353">
    <property type="component" value="Unassembled WGS sequence"/>
</dbReference>
<accession>A0A9X1YJA2</accession>
<feature type="region of interest" description="Disordered" evidence="1">
    <location>
        <begin position="18"/>
        <end position="40"/>
    </location>
</feature>